<evidence type="ECO:0000256" key="17">
    <source>
        <dbReference type="RuleBase" id="RU003464"/>
    </source>
</evidence>
<dbReference type="InterPro" id="IPR016009">
    <property type="entry name" value="tRNA_MeTrfase_TRMD/TRM10"/>
</dbReference>
<dbReference type="NCBIfam" id="NF000648">
    <property type="entry name" value="PRK00026.1"/>
    <property type="match status" value="1"/>
</dbReference>
<evidence type="ECO:0000256" key="2">
    <source>
        <dbReference type="ARBA" id="ARBA00004496"/>
    </source>
</evidence>
<evidence type="ECO:0000256" key="8">
    <source>
        <dbReference type="ARBA" id="ARBA00022603"/>
    </source>
</evidence>
<dbReference type="Gene3D" id="1.10.1270.20">
    <property type="entry name" value="tRNA(m1g37)methyltransferase, domain 2"/>
    <property type="match status" value="1"/>
</dbReference>
<dbReference type="PIRSF" id="PIRSF000386">
    <property type="entry name" value="tRNA_mtase"/>
    <property type="match status" value="1"/>
</dbReference>
<dbReference type="FunFam" id="3.40.1280.10:FF:000001">
    <property type="entry name" value="tRNA (guanine-N(1)-)-methyltransferase"/>
    <property type="match status" value="1"/>
</dbReference>
<accession>A0A316A0G0</accession>
<dbReference type="FunFam" id="1.10.1270.20:FF:000001">
    <property type="entry name" value="tRNA (guanine-N(1)-)-methyltransferase"/>
    <property type="match status" value="1"/>
</dbReference>
<dbReference type="PANTHER" id="PTHR46417">
    <property type="entry name" value="TRNA (GUANINE-N(1)-)-METHYLTRANSFERASE"/>
    <property type="match status" value="1"/>
</dbReference>
<feature type="binding site" evidence="15 16">
    <location>
        <begin position="133"/>
        <end position="138"/>
    </location>
    <ligand>
        <name>S-adenosyl-L-methionine</name>
        <dbReference type="ChEBI" id="CHEBI:59789"/>
    </ligand>
</feature>
<keyword evidence="9 15" id="KW-0808">Transferase</keyword>
<evidence type="ECO:0000256" key="3">
    <source>
        <dbReference type="ARBA" id="ARBA00007630"/>
    </source>
</evidence>
<evidence type="ECO:0000256" key="15">
    <source>
        <dbReference type="HAMAP-Rule" id="MF_00605"/>
    </source>
</evidence>
<feature type="binding site" evidence="15 16">
    <location>
        <position position="113"/>
    </location>
    <ligand>
        <name>S-adenosyl-L-methionine</name>
        <dbReference type="ChEBI" id="CHEBI:59789"/>
    </ligand>
</feature>
<feature type="domain" description="tRNA methyltransferase TRMD/TRM10-type" evidence="18">
    <location>
        <begin position="1"/>
        <end position="226"/>
    </location>
</feature>
<dbReference type="GO" id="GO:0052906">
    <property type="term" value="F:tRNA (guanine(37)-N1)-methyltransferase activity"/>
    <property type="evidence" value="ECO:0007669"/>
    <property type="project" value="UniProtKB-UniRule"/>
</dbReference>
<dbReference type="Gene3D" id="3.40.1280.10">
    <property type="match status" value="1"/>
</dbReference>
<dbReference type="Pfam" id="PF01746">
    <property type="entry name" value="tRNA_m1G_MT"/>
    <property type="match status" value="1"/>
</dbReference>
<evidence type="ECO:0000256" key="12">
    <source>
        <dbReference type="ARBA" id="ARBA00029736"/>
    </source>
</evidence>
<gene>
    <name evidence="15" type="primary">trmD</name>
    <name evidence="19" type="ORF">SAMN05216529_103329</name>
</gene>
<keyword evidence="8 15" id="KW-0489">Methyltransferase</keyword>
<dbReference type="HAMAP" id="MF_00605">
    <property type="entry name" value="TrmD"/>
    <property type="match status" value="1"/>
</dbReference>
<evidence type="ECO:0000256" key="7">
    <source>
        <dbReference type="ARBA" id="ARBA00022490"/>
    </source>
</evidence>
<evidence type="ECO:0000256" key="9">
    <source>
        <dbReference type="ARBA" id="ARBA00022679"/>
    </source>
</evidence>
<evidence type="ECO:0000256" key="13">
    <source>
        <dbReference type="ARBA" id="ARBA00033392"/>
    </source>
</evidence>
<dbReference type="InterPro" id="IPR023148">
    <property type="entry name" value="tRNA_m1G_MeTrfase_C_sf"/>
</dbReference>
<name>A0A316A0G0_9FIRM</name>
<dbReference type="GO" id="GO:0002939">
    <property type="term" value="P:tRNA N1-guanine methylation"/>
    <property type="evidence" value="ECO:0007669"/>
    <property type="project" value="TreeGrafter"/>
</dbReference>
<dbReference type="RefSeq" id="WP_109709576.1">
    <property type="nucleotide sequence ID" value="NZ_QGDS01000003.1"/>
</dbReference>
<evidence type="ECO:0000259" key="18">
    <source>
        <dbReference type="Pfam" id="PF01746"/>
    </source>
</evidence>
<evidence type="ECO:0000313" key="19">
    <source>
        <dbReference type="EMBL" id="SUQ13597.1"/>
    </source>
</evidence>
<evidence type="ECO:0000256" key="10">
    <source>
        <dbReference type="ARBA" id="ARBA00022691"/>
    </source>
</evidence>
<dbReference type="InterPro" id="IPR029026">
    <property type="entry name" value="tRNA_m1G_MTases_N"/>
</dbReference>
<sequence>MNFHILTLFPDMVMDGLNTSITGRAVNNGLLSIEAVNIRDYAFNKHQSVDDYPYGGGAGMLMQAEPVYLAYEAVAEKLGKRPRVVYLSPQGQTFNQQMAEELAQEEELVLLCGHYEGIDERVLEEIVTDYVSIGDYVLTGGELPAMVMVDAISRLVPGVLHNDVSAEFESFQDNLLEYPQYSRPEEWHGKKVPEVLLSGHHANIEKWRREQSVLRTKERRPDLLEKCELTPSEKKLLEE</sequence>
<dbReference type="InterPro" id="IPR002649">
    <property type="entry name" value="tRNA_m1G_MeTrfase_TrmD"/>
</dbReference>
<evidence type="ECO:0000256" key="5">
    <source>
        <dbReference type="ARBA" id="ARBA00012807"/>
    </source>
</evidence>
<dbReference type="NCBIfam" id="TIGR00088">
    <property type="entry name" value="trmD"/>
    <property type="match status" value="1"/>
</dbReference>
<dbReference type="PANTHER" id="PTHR46417:SF1">
    <property type="entry name" value="TRNA (GUANINE-N(1)-)-METHYLTRANSFERASE"/>
    <property type="match status" value="1"/>
</dbReference>
<evidence type="ECO:0000256" key="4">
    <source>
        <dbReference type="ARBA" id="ARBA00011738"/>
    </source>
</evidence>
<dbReference type="SUPFAM" id="SSF75217">
    <property type="entry name" value="alpha/beta knot"/>
    <property type="match status" value="1"/>
</dbReference>
<proteinExistence type="inferred from homology"/>
<comment type="subcellular location">
    <subcellularLocation>
        <location evidence="2 15 17">Cytoplasm</location>
    </subcellularLocation>
</comment>
<keyword evidence="20" id="KW-1185">Reference proteome</keyword>
<evidence type="ECO:0000256" key="1">
    <source>
        <dbReference type="ARBA" id="ARBA00002634"/>
    </source>
</evidence>
<evidence type="ECO:0000256" key="14">
    <source>
        <dbReference type="ARBA" id="ARBA00047783"/>
    </source>
</evidence>
<dbReference type="CDD" id="cd18080">
    <property type="entry name" value="TrmD-like"/>
    <property type="match status" value="1"/>
</dbReference>
<dbReference type="EMBL" id="UHJJ01000003">
    <property type="protein sequence ID" value="SUQ13597.1"/>
    <property type="molecule type" value="Genomic_DNA"/>
</dbReference>
<evidence type="ECO:0000313" key="20">
    <source>
        <dbReference type="Proteomes" id="UP000254051"/>
    </source>
</evidence>
<dbReference type="Proteomes" id="UP000254051">
    <property type="component" value="Unassembled WGS sequence"/>
</dbReference>
<comment type="subunit">
    <text evidence="4 15 17">Homodimer.</text>
</comment>
<comment type="similarity">
    <text evidence="3 15 17">Belongs to the RNA methyltransferase TrmD family.</text>
</comment>
<evidence type="ECO:0000256" key="6">
    <source>
        <dbReference type="ARBA" id="ARBA00014679"/>
    </source>
</evidence>
<dbReference type="GO" id="GO:0005829">
    <property type="term" value="C:cytosol"/>
    <property type="evidence" value="ECO:0007669"/>
    <property type="project" value="TreeGrafter"/>
</dbReference>
<dbReference type="InterPro" id="IPR029028">
    <property type="entry name" value="Alpha/beta_knot_MTases"/>
</dbReference>
<keyword evidence="11 15" id="KW-0819">tRNA processing</keyword>
<comment type="catalytic activity">
    <reaction evidence="14 15 17">
        <text>guanosine(37) in tRNA + S-adenosyl-L-methionine = N(1)-methylguanosine(37) in tRNA + S-adenosyl-L-homocysteine + H(+)</text>
        <dbReference type="Rhea" id="RHEA:36899"/>
        <dbReference type="Rhea" id="RHEA-COMP:10145"/>
        <dbReference type="Rhea" id="RHEA-COMP:10147"/>
        <dbReference type="ChEBI" id="CHEBI:15378"/>
        <dbReference type="ChEBI" id="CHEBI:57856"/>
        <dbReference type="ChEBI" id="CHEBI:59789"/>
        <dbReference type="ChEBI" id="CHEBI:73542"/>
        <dbReference type="ChEBI" id="CHEBI:74269"/>
        <dbReference type="EC" id="2.1.1.228"/>
    </reaction>
</comment>
<organism evidence="19 20">
    <name type="scientific">Faecalicatena contorta</name>
    <dbReference type="NCBI Taxonomy" id="39482"/>
    <lineage>
        <taxon>Bacteria</taxon>
        <taxon>Bacillati</taxon>
        <taxon>Bacillota</taxon>
        <taxon>Clostridia</taxon>
        <taxon>Lachnospirales</taxon>
        <taxon>Lachnospiraceae</taxon>
        <taxon>Faecalicatena</taxon>
    </lineage>
</organism>
<keyword evidence="7 15" id="KW-0963">Cytoplasm</keyword>
<dbReference type="EC" id="2.1.1.228" evidence="5 15"/>
<keyword evidence="10 15" id="KW-0949">S-adenosyl-L-methionine</keyword>
<evidence type="ECO:0000256" key="11">
    <source>
        <dbReference type="ARBA" id="ARBA00022694"/>
    </source>
</evidence>
<comment type="function">
    <text evidence="1 15 17">Specifically methylates guanosine-37 in various tRNAs.</text>
</comment>
<evidence type="ECO:0000256" key="16">
    <source>
        <dbReference type="PIRSR" id="PIRSR000386-1"/>
    </source>
</evidence>
<dbReference type="AlphaFoldDB" id="A0A316A0G0"/>
<protein>
    <recommendedName>
        <fullName evidence="6 15">tRNA (guanine-N(1)-)-methyltransferase</fullName>
        <ecNumber evidence="5 15">2.1.1.228</ecNumber>
    </recommendedName>
    <alternativeName>
        <fullName evidence="12 15">M1G-methyltransferase</fullName>
    </alternativeName>
    <alternativeName>
        <fullName evidence="13 15">tRNA [GM37] methyltransferase</fullName>
    </alternativeName>
</protein>
<dbReference type="OrthoDB" id="9807416at2"/>
<reference evidence="20" key="1">
    <citation type="submission" date="2017-07" db="EMBL/GenBank/DDBJ databases">
        <authorList>
            <person name="Varghese N."/>
            <person name="Submissions S."/>
        </authorList>
    </citation>
    <scope>NUCLEOTIDE SEQUENCE [LARGE SCALE GENOMIC DNA]</scope>
    <source>
        <strain evidence="20">NLAE-zl-C134</strain>
    </source>
</reference>